<evidence type="ECO:0000313" key="14">
    <source>
        <dbReference type="Proteomes" id="UP000180235"/>
    </source>
</evidence>
<evidence type="ECO:0000256" key="10">
    <source>
        <dbReference type="RuleBase" id="RU367007"/>
    </source>
</evidence>
<dbReference type="GO" id="GO:0005886">
    <property type="term" value="C:plasma membrane"/>
    <property type="evidence" value="ECO:0007669"/>
    <property type="project" value="UniProtKB-SubCell"/>
</dbReference>
<keyword evidence="4 10" id="KW-0328">Glycosyltransferase</keyword>
<comment type="function">
    <text evidence="10">Protein O-mannosyltransferase that catalyzes the transfer of a single mannose residue from a polyprenol phospho-mannosyl lipidic donor to the hydroxyl group of selected serine and threonine residues in acceptor proteins.</text>
</comment>
<comment type="subcellular location">
    <subcellularLocation>
        <location evidence="10">Cell membrane</location>
    </subcellularLocation>
    <subcellularLocation>
        <location evidence="1">Endomembrane system</location>
        <topology evidence="1">Multi-pass membrane protein</topology>
    </subcellularLocation>
</comment>
<evidence type="ECO:0000256" key="4">
    <source>
        <dbReference type="ARBA" id="ARBA00022676"/>
    </source>
</evidence>
<dbReference type="Proteomes" id="UP000180235">
    <property type="component" value="Chromosome"/>
</dbReference>
<keyword evidence="5 10" id="KW-0808">Transferase</keyword>
<dbReference type="KEGG" id="glt:GlitD10_1285"/>
<feature type="domain" description="Protein O-mannosyl-transferase C-terminal four TM" evidence="12">
    <location>
        <begin position="210"/>
        <end position="384"/>
    </location>
</feature>
<organism evidence="13 14">
    <name type="scientific">Gloeomargarita lithophora Alchichica-D10</name>
    <dbReference type="NCBI Taxonomy" id="1188229"/>
    <lineage>
        <taxon>Bacteria</taxon>
        <taxon>Bacillati</taxon>
        <taxon>Cyanobacteriota</taxon>
        <taxon>Cyanophyceae</taxon>
        <taxon>Gloeomargaritales</taxon>
        <taxon>Gloeomargaritaceae</taxon>
        <taxon>Gloeomargarita</taxon>
    </lineage>
</organism>
<evidence type="ECO:0000256" key="6">
    <source>
        <dbReference type="ARBA" id="ARBA00022692"/>
    </source>
</evidence>
<name>A0A1J0ACE6_9CYAN</name>
<dbReference type="GO" id="GO:0004169">
    <property type="term" value="F:dolichyl-phosphate-mannose-protein mannosyltransferase activity"/>
    <property type="evidence" value="ECO:0007669"/>
    <property type="project" value="UniProtKB-UniRule"/>
</dbReference>
<evidence type="ECO:0000259" key="11">
    <source>
        <dbReference type="Pfam" id="PF02366"/>
    </source>
</evidence>
<dbReference type="STRING" id="1188229.GlitD10_1285"/>
<feature type="transmembrane region" description="Helical" evidence="10">
    <location>
        <begin position="180"/>
        <end position="200"/>
    </location>
</feature>
<dbReference type="OrthoDB" id="9776737at2"/>
<proteinExistence type="inferred from homology"/>
<keyword evidence="14" id="KW-1185">Reference proteome</keyword>
<evidence type="ECO:0000259" key="12">
    <source>
        <dbReference type="Pfam" id="PF16192"/>
    </source>
</evidence>
<feature type="transmembrane region" description="Helical" evidence="10">
    <location>
        <begin position="125"/>
        <end position="142"/>
    </location>
</feature>
<evidence type="ECO:0000256" key="7">
    <source>
        <dbReference type="ARBA" id="ARBA00022989"/>
    </source>
</evidence>
<feature type="transmembrane region" description="Helical" evidence="10">
    <location>
        <begin position="149"/>
        <end position="168"/>
    </location>
</feature>
<evidence type="ECO:0000256" key="9">
    <source>
        <dbReference type="ARBA" id="ARBA00093617"/>
    </source>
</evidence>
<evidence type="ECO:0000256" key="2">
    <source>
        <dbReference type="ARBA" id="ARBA00004922"/>
    </source>
</evidence>
<dbReference type="EMBL" id="CP017675">
    <property type="protein sequence ID" value="APB33605.1"/>
    <property type="molecule type" value="Genomic_DNA"/>
</dbReference>
<keyword evidence="8 10" id="KW-0472">Membrane</keyword>
<evidence type="ECO:0000256" key="5">
    <source>
        <dbReference type="ARBA" id="ARBA00022679"/>
    </source>
</evidence>
<feature type="transmembrane region" description="Helical" evidence="10">
    <location>
        <begin position="102"/>
        <end position="119"/>
    </location>
</feature>
<evidence type="ECO:0000256" key="3">
    <source>
        <dbReference type="ARBA" id="ARBA00007222"/>
    </source>
</evidence>
<keyword evidence="6 10" id="KW-0812">Transmembrane</keyword>
<accession>A0A1J0ACE6</accession>
<evidence type="ECO:0000313" key="13">
    <source>
        <dbReference type="EMBL" id="APB33605.1"/>
    </source>
</evidence>
<dbReference type="InterPro" id="IPR003342">
    <property type="entry name" value="ArnT-like_N"/>
</dbReference>
<feature type="transmembrane region" description="Helical" evidence="10">
    <location>
        <begin position="347"/>
        <end position="368"/>
    </location>
</feature>
<evidence type="ECO:0000256" key="1">
    <source>
        <dbReference type="ARBA" id="ARBA00004127"/>
    </source>
</evidence>
<keyword evidence="7 10" id="KW-1133">Transmembrane helix</keyword>
<dbReference type="PANTHER" id="PTHR10050">
    <property type="entry name" value="DOLICHYL-PHOSPHATE-MANNOSE--PROTEIN MANNOSYLTRANSFERASE"/>
    <property type="match status" value="1"/>
</dbReference>
<feature type="transmembrane region" description="Helical" evidence="10">
    <location>
        <begin position="269"/>
        <end position="286"/>
    </location>
</feature>
<feature type="domain" description="ArnT-like N-terminal" evidence="11">
    <location>
        <begin position="13"/>
        <end position="72"/>
    </location>
</feature>
<gene>
    <name evidence="13" type="ORF">GlitD10_1285</name>
</gene>
<dbReference type="RefSeq" id="WP_071454168.1">
    <property type="nucleotide sequence ID" value="NZ_CP017675.1"/>
</dbReference>
<sequence length="385" mass="44575">MRGYWWLWGLVWGLSLVLRFWGLERFDEWVFDEVYFAKFAWNYVQNIPFFDGHPPLGKYIIALGIKLTGFYPWGYRWVNALVGSFIPVLTGLITYELSRKRWLALIAGYLVATDGLLLVESRYALINVHLIALGLLGQWLVLRRNGWAGVFLGASIAVKWNALAYWLGGVLTAWKFRWRGGGMIVSLTLLPLLVYLLLWLPHLAQNPGLDLFTLHRQILGVHTRLGAGSDVHPYCSAWWSWPLMLRPMSYYYQNQGGWITSVQAMGNPLLWWLVLLAVVISLPYLIGKNCPWELQFALGNYLLNWLPWALVKRCIFIYHYLPALVFGCIALAWWLETLWQTGGRKLAIFTLILPGVGLGFWLPIYLGLPLDSRAWQWRFWLPSWI</sequence>
<reference evidence="13 14" key="1">
    <citation type="submission" date="2016-10" db="EMBL/GenBank/DDBJ databases">
        <title>Description of Gloeomargarita lithophora gen. nov., sp. nov., a thylakoid-bearing basal-branching cyanobacterium with intracellular carbonates, and proposal for Gloeomargaritales ord. nov.</title>
        <authorList>
            <person name="Moreira D."/>
            <person name="Tavera R."/>
            <person name="Benzerara K."/>
            <person name="Skouri-Panet F."/>
            <person name="Couradeau E."/>
            <person name="Gerard E."/>
            <person name="Loussert C."/>
            <person name="Novelo E."/>
            <person name="Zivanovic Y."/>
            <person name="Lopez-Garcia P."/>
        </authorList>
    </citation>
    <scope>NUCLEOTIDE SEQUENCE [LARGE SCALE GENOMIC DNA]</scope>
    <source>
        <strain evidence="13 14">D10</strain>
    </source>
</reference>
<dbReference type="UniPathway" id="UPA00378"/>
<dbReference type="Pfam" id="PF16192">
    <property type="entry name" value="PMT_4TMC"/>
    <property type="match status" value="1"/>
</dbReference>
<dbReference type="PANTHER" id="PTHR10050:SF46">
    <property type="entry name" value="PROTEIN O-MANNOSYL-TRANSFERASE 2"/>
    <property type="match status" value="1"/>
</dbReference>
<dbReference type="AlphaFoldDB" id="A0A1J0ACE6"/>
<feature type="transmembrane region" description="Helical" evidence="10">
    <location>
        <begin position="317"/>
        <end position="335"/>
    </location>
</feature>
<feature type="domain" description="ArnT-like N-terminal" evidence="11">
    <location>
        <begin position="73"/>
        <end position="197"/>
    </location>
</feature>
<dbReference type="InterPro" id="IPR027005">
    <property type="entry name" value="PMT-like"/>
</dbReference>
<dbReference type="Pfam" id="PF02366">
    <property type="entry name" value="PMT"/>
    <property type="match status" value="2"/>
</dbReference>
<protein>
    <recommendedName>
        <fullName evidence="9 10">Polyprenol-phosphate-mannose--protein mannosyltransferase</fullName>
        <ecNumber evidence="10">2.4.1.-</ecNumber>
    </recommendedName>
</protein>
<comment type="pathway">
    <text evidence="2 10">Protein modification; protein glycosylation.</text>
</comment>
<evidence type="ECO:0000256" key="8">
    <source>
        <dbReference type="ARBA" id="ARBA00023136"/>
    </source>
</evidence>
<feature type="transmembrane region" description="Helical" evidence="10">
    <location>
        <begin position="77"/>
        <end position="95"/>
    </location>
</feature>
<dbReference type="GO" id="GO:0012505">
    <property type="term" value="C:endomembrane system"/>
    <property type="evidence" value="ECO:0007669"/>
    <property type="project" value="UniProtKB-SubCell"/>
</dbReference>
<keyword evidence="10" id="KW-1003">Cell membrane</keyword>
<dbReference type="EC" id="2.4.1.-" evidence="10"/>
<comment type="similarity">
    <text evidence="3 10">Belongs to the glycosyltransferase 39 family.</text>
</comment>
<dbReference type="InterPro" id="IPR032421">
    <property type="entry name" value="PMT_4TMC"/>
</dbReference>